<dbReference type="AlphaFoldDB" id="A0AAF0ESG0"/>
<evidence type="ECO:0000256" key="7">
    <source>
        <dbReference type="ARBA" id="ARBA00023014"/>
    </source>
</evidence>
<dbReference type="GO" id="GO:0046872">
    <property type="term" value="F:metal ion binding"/>
    <property type="evidence" value="ECO:0007669"/>
    <property type="project" value="UniProtKB-UniRule"/>
</dbReference>
<keyword evidence="13" id="KW-0378">Hydrolase</keyword>
<dbReference type="GO" id="GO:0051539">
    <property type="term" value="F:4 iron, 4 sulfur cluster binding"/>
    <property type="evidence" value="ECO:0007669"/>
    <property type="project" value="UniProtKB-UniRule"/>
</dbReference>
<feature type="region of interest" description="Disordered" evidence="11">
    <location>
        <begin position="479"/>
        <end position="505"/>
    </location>
</feature>
<evidence type="ECO:0000256" key="5">
    <source>
        <dbReference type="ARBA" id="ARBA00022723"/>
    </source>
</evidence>
<dbReference type="InterPro" id="IPR016558">
    <property type="entry name" value="DNA_primase_lsu_euk"/>
</dbReference>
<feature type="binding site" evidence="10">
    <location>
        <position position="444"/>
    </location>
    <ligand>
        <name>[4Fe-4S] cluster</name>
        <dbReference type="ChEBI" id="CHEBI:49883"/>
    </ligand>
</feature>
<dbReference type="GO" id="GO:0006269">
    <property type="term" value="P:DNA replication, synthesis of primer"/>
    <property type="evidence" value="ECO:0007669"/>
    <property type="project" value="UniProtKB-KW"/>
</dbReference>
<feature type="binding site" evidence="10">
    <location>
        <position position="308"/>
    </location>
    <ligand>
        <name>[4Fe-4S] cluster</name>
        <dbReference type="ChEBI" id="CHEBI:49883"/>
    </ligand>
</feature>
<dbReference type="Pfam" id="PF26466">
    <property type="entry name" value="DNA_primase_lrg_N"/>
    <property type="match status" value="1"/>
</dbReference>
<evidence type="ECO:0000256" key="1">
    <source>
        <dbReference type="ARBA" id="ARBA00010564"/>
    </source>
</evidence>
<evidence type="ECO:0000256" key="9">
    <source>
        <dbReference type="PIRNR" id="PIRNR009449"/>
    </source>
</evidence>
<evidence type="ECO:0000313" key="14">
    <source>
        <dbReference type="Proteomes" id="UP001219933"/>
    </source>
</evidence>
<feature type="binding site" evidence="10">
    <location>
        <position position="403"/>
    </location>
    <ligand>
        <name>[4Fe-4S] cluster</name>
        <dbReference type="ChEBI" id="CHEBI:49883"/>
    </ligand>
</feature>
<feature type="region of interest" description="Disordered" evidence="11">
    <location>
        <begin position="87"/>
        <end position="106"/>
    </location>
</feature>
<evidence type="ECO:0000256" key="10">
    <source>
        <dbReference type="PIRSR" id="PIRSR009449-1"/>
    </source>
</evidence>
<dbReference type="Proteomes" id="UP001219933">
    <property type="component" value="Chromosome 1"/>
</dbReference>
<evidence type="ECO:0000259" key="12">
    <source>
        <dbReference type="Pfam" id="PF04104"/>
    </source>
</evidence>
<dbReference type="PANTHER" id="PTHR10537">
    <property type="entry name" value="DNA PRIMASE LARGE SUBUNIT"/>
    <property type="match status" value="1"/>
</dbReference>
<reference evidence="13" key="1">
    <citation type="submission" date="2023-03" db="EMBL/GenBank/DDBJ databases">
        <title>Mating type loci evolution in Malassezia.</title>
        <authorList>
            <person name="Coelho M.A."/>
        </authorList>
    </citation>
    <scope>NUCLEOTIDE SEQUENCE</scope>
    <source>
        <strain evidence="13">CBS 11721</strain>
    </source>
</reference>
<protein>
    <recommendedName>
        <fullName evidence="9">DNA primase large subunit</fullName>
    </recommendedName>
</protein>
<comment type="function">
    <text evidence="9">DNA primase is the polymerase that synthesizes small RNA primers for the Okazaki fragments made during discontinuous DNA replication.</text>
</comment>
<keyword evidence="7 9" id="KW-0411">Iron-sulfur</keyword>
<evidence type="ECO:0000313" key="13">
    <source>
        <dbReference type="EMBL" id="WFD33797.1"/>
    </source>
</evidence>
<evidence type="ECO:0000256" key="6">
    <source>
        <dbReference type="ARBA" id="ARBA00023004"/>
    </source>
</evidence>
<keyword evidence="4 9" id="KW-0235">DNA replication</keyword>
<sequence>MFRTATRGGDGGAQVAQHALHGTQYPFRLNMYTEPPVQDITVEEFEGWALDRLRVLAEIETGFARNQGWPEMKATIEKRASEYLPLRSNTAATSRSGSSSQEREIQLERQRDHVSHFVLQLAFSRSEELRRRFIHAETALFRWKLETEHIAERDAFLRSQDFAWHVAPSEDQRQWREQLAAVHPRLAPTIDSEQFLLVPWHRVPDLVERRRVFVYRGTAWVPTREQLSLVIAEFQARLQDKLEATARALPRLDEDDRLMPVLEHLSMGFMAGATTDYSNAALVGADGENVTVTADMVSALVRKHAPLCMRHLHETLSATHHLRHYARLQYNLFLKELGLPVEEALLFWRRMFSTMTDDKFNKEHRYNIRHGYGLEGRRMNYPAKSCARIIMQDPPGPQDAHGCPFRHFSPANLSAALSTHYHVSPDEQQEIINAAKAGHYHVACTRLFEVTHNVARGQGLGDGESVAHPNRYMEASWRLAQGGESTTTTTTTTTMSAPPEASATS</sequence>
<dbReference type="Gene3D" id="1.20.930.80">
    <property type="match status" value="1"/>
</dbReference>
<evidence type="ECO:0000256" key="11">
    <source>
        <dbReference type="SAM" id="MobiDB-lite"/>
    </source>
</evidence>
<evidence type="ECO:0000256" key="4">
    <source>
        <dbReference type="ARBA" id="ARBA00022705"/>
    </source>
</evidence>
<dbReference type="Pfam" id="PF04104">
    <property type="entry name" value="DNA_primase_lrg"/>
    <property type="match status" value="1"/>
</dbReference>
<dbReference type="InterPro" id="IPR007238">
    <property type="entry name" value="DNA_primase_lsu_euk/arc"/>
</dbReference>
<dbReference type="InterPro" id="IPR058560">
    <property type="entry name" value="DNA_primase_C"/>
</dbReference>
<feature type="compositionally biased region" description="Polar residues" evidence="11">
    <location>
        <begin position="87"/>
        <end position="100"/>
    </location>
</feature>
<dbReference type="PANTHER" id="PTHR10537:SF3">
    <property type="entry name" value="DNA PRIMASE LARGE SUBUNIT"/>
    <property type="match status" value="1"/>
</dbReference>
<keyword evidence="6 9" id="KW-0408">Iron</keyword>
<dbReference type="EMBL" id="CP119877">
    <property type="protein sequence ID" value="WFD33797.1"/>
    <property type="molecule type" value="Genomic_DNA"/>
</dbReference>
<feature type="domain" description="DNA primase large subunit C-terminal" evidence="12">
    <location>
        <begin position="300"/>
        <end position="472"/>
    </location>
</feature>
<comment type="similarity">
    <text evidence="1 9">Belongs to the eukaryotic-type primase large subunit family.</text>
</comment>
<evidence type="ECO:0000256" key="2">
    <source>
        <dbReference type="ARBA" id="ARBA00022485"/>
    </source>
</evidence>
<dbReference type="CDD" id="cd07322">
    <property type="entry name" value="PriL_PriS_Eukaryotic"/>
    <property type="match status" value="1"/>
</dbReference>
<comment type="cofactor">
    <cofactor evidence="9">
        <name>[4Fe-4S] cluster</name>
        <dbReference type="ChEBI" id="CHEBI:49883"/>
    </cofactor>
    <text evidence="9">Binds 1 [4Fe-4S] cluster.</text>
</comment>
<organism evidence="13 14">
    <name type="scientific">Malassezia cuniculi</name>
    <dbReference type="NCBI Taxonomy" id="948313"/>
    <lineage>
        <taxon>Eukaryota</taxon>
        <taxon>Fungi</taxon>
        <taxon>Dikarya</taxon>
        <taxon>Basidiomycota</taxon>
        <taxon>Ustilaginomycotina</taxon>
        <taxon>Malasseziomycetes</taxon>
        <taxon>Malasseziales</taxon>
        <taxon>Malasseziaceae</taxon>
        <taxon>Malassezia</taxon>
    </lineage>
</organism>
<evidence type="ECO:0000256" key="3">
    <source>
        <dbReference type="ARBA" id="ARBA00022515"/>
    </source>
</evidence>
<name>A0AAF0ESG0_9BASI</name>
<keyword evidence="3 9" id="KW-0639">Primosome</keyword>
<proteinExistence type="inferred from homology"/>
<keyword evidence="8 9" id="KW-0238">DNA-binding</keyword>
<dbReference type="GO" id="GO:0005658">
    <property type="term" value="C:alpha DNA polymerase:primase complex"/>
    <property type="evidence" value="ECO:0007669"/>
    <property type="project" value="TreeGrafter"/>
</dbReference>
<dbReference type="PIRSF" id="PIRSF009449">
    <property type="entry name" value="DNA_primase_large_subunit"/>
    <property type="match status" value="1"/>
</dbReference>
<feature type="binding site" evidence="10">
    <location>
        <position position="386"/>
    </location>
    <ligand>
        <name>[4Fe-4S] cluster</name>
        <dbReference type="ChEBI" id="CHEBI:49883"/>
    </ligand>
</feature>
<dbReference type="GO" id="GO:0003677">
    <property type="term" value="F:DNA binding"/>
    <property type="evidence" value="ECO:0007669"/>
    <property type="project" value="UniProtKB-UniRule"/>
</dbReference>
<accession>A0AAF0ESG0</accession>
<keyword evidence="5 9" id="KW-0479">Metal-binding</keyword>
<evidence type="ECO:0000256" key="8">
    <source>
        <dbReference type="ARBA" id="ARBA00023125"/>
    </source>
</evidence>
<dbReference type="GO" id="GO:0016787">
    <property type="term" value="F:hydrolase activity"/>
    <property type="evidence" value="ECO:0007669"/>
    <property type="project" value="UniProtKB-KW"/>
</dbReference>
<dbReference type="GO" id="GO:0006270">
    <property type="term" value="P:DNA replication initiation"/>
    <property type="evidence" value="ECO:0007669"/>
    <property type="project" value="TreeGrafter"/>
</dbReference>
<keyword evidence="2 9" id="KW-0004">4Fe-4S</keyword>
<keyword evidence="14" id="KW-1185">Reference proteome</keyword>
<gene>
    <name evidence="13" type="primary">PRI2</name>
    <name evidence="13" type="ORF">MCUN1_000617</name>
</gene>